<dbReference type="GO" id="GO:0015297">
    <property type="term" value="F:antiporter activity"/>
    <property type="evidence" value="ECO:0007669"/>
    <property type="project" value="UniProtKB-KW"/>
</dbReference>
<feature type="transmembrane region" description="Helical" evidence="10">
    <location>
        <begin position="160"/>
        <end position="182"/>
    </location>
</feature>
<comment type="subcellular location">
    <subcellularLocation>
        <location evidence="1">Cell inner membrane</location>
        <topology evidence="1">Multi-pass membrane protein</topology>
    </subcellularLocation>
</comment>
<evidence type="ECO:0000256" key="4">
    <source>
        <dbReference type="ARBA" id="ARBA00022475"/>
    </source>
</evidence>
<keyword evidence="5 10" id="KW-0812">Transmembrane</keyword>
<evidence type="ECO:0000256" key="3">
    <source>
        <dbReference type="ARBA" id="ARBA00022449"/>
    </source>
</evidence>
<evidence type="ECO:0000256" key="7">
    <source>
        <dbReference type="ARBA" id="ARBA00023065"/>
    </source>
</evidence>
<protein>
    <recommendedName>
        <fullName evidence="9">Multidrug-efflux transporter</fullName>
    </recommendedName>
</protein>
<evidence type="ECO:0000256" key="8">
    <source>
        <dbReference type="ARBA" id="ARBA00023136"/>
    </source>
</evidence>
<keyword evidence="8 10" id="KW-0472">Membrane</keyword>
<keyword evidence="2" id="KW-0813">Transport</keyword>
<reference evidence="11" key="1">
    <citation type="submission" date="2023-01" db="EMBL/GenBank/DDBJ databases">
        <title>Complete genome sequence of Planctobacterium marinum strain Dej080120_11.</title>
        <authorList>
            <person name="Ueki S."/>
            <person name="Maruyama F."/>
        </authorList>
    </citation>
    <scope>NUCLEOTIDE SEQUENCE</scope>
    <source>
        <strain evidence="11">Dej080120_11</strain>
    </source>
</reference>
<feature type="transmembrane region" description="Helical" evidence="10">
    <location>
        <begin position="188"/>
        <end position="212"/>
    </location>
</feature>
<dbReference type="AlphaFoldDB" id="A0AA48KUX2"/>
<evidence type="ECO:0000256" key="10">
    <source>
        <dbReference type="SAM" id="Phobius"/>
    </source>
</evidence>
<keyword evidence="6 10" id="KW-1133">Transmembrane helix</keyword>
<evidence type="ECO:0000256" key="5">
    <source>
        <dbReference type="ARBA" id="ARBA00022692"/>
    </source>
</evidence>
<dbReference type="Proteomes" id="UP001333710">
    <property type="component" value="Chromosome"/>
</dbReference>
<dbReference type="EMBL" id="AP027272">
    <property type="protein sequence ID" value="BDX06890.1"/>
    <property type="molecule type" value="Genomic_DNA"/>
</dbReference>
<evidence type="ECO:0000313" key="12">
    <source>
        <dbReference type="Proteomes" id="UP001333710"/>
    </source>
</evidence>
<dbReference type="InterPro" id="IPR050222">
    <property type="entry name" value="MATE_MdtK"/>
</dbReference>
<dbReference type="KEGG" id="pmaw:MACH26_24110"/>
<feature type="transmembrane region" description="Helical" evidence="10">
    <location>
        <begin position="412"/>
        <end position="437"/>
    </location>
</feature>
<keyword evidence="12" id="KW-1185">Reference proteome</keyword>
<dbReference type="InterPro" id="IPR048279">
    <property type="entry name" value="MdtK-like"/>
</dbReference>
<evidence type="ECO:0000256" key="9">
    <source>
        <dbReference type="ARBA" id="ARBA00031636"/>
    </source>
</evidence>
<dbReference type="PANTHER" id="PTHR43298:SF2">
    <property type="entry name" value="FMN_FAD EXPORTER YEEO-RELATED"/>
    <property type="match status" value="1"/>
</dbReference>
<gene>
    <name evidence="11" type="primary">norM</name>
    <name evidence="11" type="ORF">MACH26_24110</name>
</gene>
<dbReference type="PIRSF" id="PIRSF006603">
    <property type="entry name" value="DinF"/>
    <property type="match status" value="1"/>
</dbReference>
<organism evidence="11 12">
    <name type="scientific">Planctobacterium marinum</name>
    <dbReference type="NCBI Taxonomy" id="1631968"/>
    <lineage>
        <taxon>Bacteria</taxon>
        <taxon>Pseudomonadati</taxon>
        <taxon>Pseudomonadota</taxon>
        <taxon>Gammaproteobacteria</taxon>
        <taxon>Alteromonadales</taxon>
        <taxon>Alteromonadaceae</taxon>
        <taxon>Planctobacterium</taxon>
    </lineage>
</organism>
<accession>A0AA48KUX2</accession>
<sequence length="456" mass="49040">MKLNVFKTEARAMLKLAGPLLVAQLTQMLMGVSDTLMAGRLSSTDMAAVAIASSVFFPVMILVQGIIMALPPIVSRLHGAKNHAPIPEAGHQALYIGQALSLLVFIASFYTYEMFTPFNMAADLQRISADYLQYVFIAFPAFCVYQVLRQYSEGLSHTKPSMIIMIVGLIVNIPANYVFIYGELGVPAYGGAGCGIATAIVLVAMMTCNWLYVKTSKKLSFAPFFEYSSKPNFIGIVAHLKIGLPIGFALLFEVTLFSVIALLLSPLGAKIVASHQIALNVSGVLFMVPLSIGLAVTIRIGYLLGENRDSSAKDASYTAVAMGLGFATINALISVLLRYQLAGLYSTETDVINMAADLLLLAAIFQFSDAVQVIGGCILRGYKDTKAMLIITICSYWGVGLTLGYMLAMTDIIVPAMAAAGFWVGIILGLTVAAILLSLRIRFIQKHLPQDGNQSV</sequence>
<feature type="transmembrane region" description="Helical" evidence="10">
    <location>
        <begin position="93"/>
        <end position="111"/>
    </location>
</feature>
<evidence type="ECO:0000256" key="6">
    <source>
        <dbReference type="ARBA" id="ARBA00022989"/>
    </source>
</evidence>
<feature type="transmembrane region" description="Helical" evidence="10">
    <location>
        <begin position="47"/>
        <end position="73"/>
    </location>
</feature>
<feature type="transmembrane region" description="Helical" evidence="10">
    <location>
        <begin position="284"/>
        <end position="305"/>
    </location>
</feature>
<keyword evidence="7" id="KW-0406">Ion transport</keyword>
<dbReference type="GO" id="GO:0005886">
    <property type="term" value="C:plasma membrane"/>
    <property type="evidence" value="ECO:0007669"/>
    <property type="project" value="UniProtKB-SubCell"/>
</dbReference>
<name>A0AA48KUX2_9ALTE</name>
<dbReference type="GO" id="GO:0042910">
    <property type="term" value="F:xenobiotic transmembrane transporter activity"/>
    <property type="evidence" value="ECO:0007669"/>
    <property type="project" value="InterPro"/>
</dbReference>
<feature type="transmembrane region" description="Helical" evidence="10">
    <location>
        <begin position="387"/>
        <end position="406"/>
    </location>
</feature>
<keyword evidence="4" id="KW-1003">Cell membrane</keyword>
<proteinExistence type="predicted"/>
<evidence type="ECO:0000313" key="11">
    <source>
        <dbReference type="EMBL" id="BDX06890.1"/>
    </source>
</evidence>
<dbReference type="GO" id="GO:0006811">
    <property type="term" value="P:monoatomic ion transport"/>
    <property type="evidence" value="ECO:0007669"/>
    <property type="project" value="UniProtKB-KW"/>
</dbReference>
<dbReference type="Pfam" id="PF01554">
    <property type="entry name" value="MatE"/>
    <property type="match status" value="2"/>
</dbReference>
<feature type="transmembrane region" description="Helical" evidence="10">
    <location>
        <begin position="233"/>
        <end position="264"/>
    </location>
</feature>
<feature type="transmembrane region" description="Helical" evidence="10">
    <location>
        <begin position="317"/>
        <end position="339"/>
    </location>
</feature>
<evidence type="ECO:0000256" key="2">
    <source>
        <dbReference type="ARBA" id="ARBA00022448"/>
    </source>
</evidence>
<dbReference type="InterPro" id="IPR002528">
    <property type="entry name" value="MATE_fam"/>
</dbReference>
<evidence type="ECO:0000256" key="1">
    <source>
        <dbReference type="ARBA" id="ARBA00004429"/>
    </source>
</evidence>
<dbReference type="CDD" id="cd13131">
    <property type="entry name" value="MATE_NorM_like"/>
    <property type="match status" value="1"/>
</dbReference>
<keyword evidence="3" id="KW-0050">Antiport</keyword>
<dbReference type="PANTHER" id="PTHR43298">
    <property type="entry name" value="MULTIDRUG RESISTANCE PROTEIN NORM-RELATED"/>
    <property type="match status" value="1"/>
</dbReference>
<feature type="transmembrane region" description="Helical" evidence="10">
    <location>
        <begin position="131"/>
        <end position="148"/>
    </location>
</feature>
<dbReference type="NCBIfam" id="TIGR00797">
    <property type="entry name" value="matE"/>
    <property type="match status" value="1"/>
</dbReference>